<protein>
    <submittedName>
        <fullName evidence="2">Uncharacterized protein</fullName>
    </submittedName>
</protein>
<dbReference type="AlphaFoldDB" id="A0AAE0W3J9"/>
<dbReference type="Proteomes" id="UP001195483">
    <property type="component" value="Unassembled WGS sequence"/>
</dbReference>
<organism evidence="2 3">
    <name type="scientific">Potamilus streckersoni</name>
    <dbReference type="NCBI Taxonomy" id="2493646"/>
    <lineage>
        <taxon>Eukaryota</taxon>
        <taxon>Metazoa</taxon>
        <taxon>Spiralia</taxon>
        <taxon>Lophotrochozoa</taxon>
        <taxon>Mollusca</taxon>
        <taxon>Bivalvia</taxon>
        <taxon>Autobranchia</taxon>
        <taxon>Heteroconchia</taxon>
        <taxon>Palaeoheterodonta</taxon>
        <taxon>Unionida</taxon>
        <taxon>Unionoidea</taxon>
        <taxon>Unionidae</taxon>
        <taxon>Ambleminae</taxon>
        <taxon>Lampsilini</taxon>
        <taxon>Potamilus</taxon>
    </lineage>
</organism>
<feature type="region of interest" description="Disordered" evidence="1">
    <location>
        <begin position="70"/>
        <end position="105"/>
    </location>
</feature>
<evidence type="ECO:0000256" key="1">
    <source>
        <dbReference type="SAM" id="MobiDB-lite"/>
    </source>
</evidence>
<evidence type="ECO:0000313" key="2">
    <source>
        <dbReference type="EMBL" id="KAK3598965.1"/>
    </source>
</evidence>
<proteinExistence type="predicted"/>
<name>A0AAE0W3J9_9BIVA</name>
<evidence type="ECO:0000313" key="3">
    <source>
        <dbReference type="Proteomes" id="UP001195483"/>
    </source>
</evidence>
<gene>
    <name evidence="2" type="ORF">CHS0354_024636</name>
</gene>
<sequence>MERVFALVSVRVKNTCYRAVISNRKVIGCAEDVHHFFTEKLKMENTDNEAKTVSRREFILVKDVERNREETDVQTLQEKKTSYQKDHNSATSEKPNKKQKSTERHNIVTKKIKVYKKAPTNTEKPIEKYHPGKFVALGLKPKKGPLDVYLAEVKDILHNDVRLKYMRKSGNMYVWPEKR</sequence>
<reference evidence="2" key="3">
    <citation type="submission" date="2023-05" db="EMBL/GenBank/DDBJ databases">
        <authorList>
            <person name="Smith C.H."/>
        </authorList>
    </citation>
    <scope>NUCLEOTIDE SEQUENCE</scope>
    <source>
        <strain evidence="2">CHS0354</strain>
        <tissue evidence="2">Mantle</tissue>
    </source>
</reference>
<comment type="caution">
    <text evidence="2">The sequence shown here is derived from an EMBL/GenBank/DDBJ whole genome shotgun (WGS) entry which is preliminary data.</text>
</comment>
<reference evidence="2" key="1">
    <citation type="journal article" date="2021" name="Genome Biol. Evol.">
        <title>A High-Quality Reference Genome for a Parasitic Bivalve with Doubly Uniparental Inheritance (Bivalvia: Unionida).</title>
        <authorList>
            <person name="Smith C.H."/>
        </authorList>
    </citation>
    <scope>NUCLEOTIDE SEQUENCE</scope>
    <source>
        <strain evidence="2">CHS0354</strain>
    </source>
</reference>
<accession>A0AAE0W3J9</accession>
<keyword evidence="3" id="KW-1185">Reference proteome</keyword>
<dbReference type="EMBL" id="JAEAOA010001460">
    <property type="protein sequence ID" value="KAK3598965.1"/>
    <property type="molecule type" value="Genomic_DNA"/>
</dbReference>
<reference evidence="2" key="2">
    <citation type="journal article" date="2021" name="Genome Biol. Evol.">
        <title>Developing a high-quality reference genome for a parasitic bivalve with doubly uniparental inheritance (Bivalvia: Unionida).</title>
        <authorList>
            <person name="Smith C.H."/>
        </authorList>
    </citation>
    <scope>NUCLEOTIDE SEQUENCE</scope>
    <source>
        <strain evidence="2">CHS0354</strain>
        <tissue evidence="2">Mantle</tissue>
    </source>
</reference>